<dbReference type="Proteomes" id="UP000422572">
    <property type="component" value="Chromosome"/>
</dbReference>
<keyword evidence="2" id="KW-0808">Transferase</keyword>
<evidence type="ECO:0000313" key="3">
    <source>
        <dbReference type="Proteomes" id="UP000422572"/>
    </source>
</evidence>
<dbReference type="PROSITE" id="PS51186">
    <property type="entry name" value="GNAT"/>
    <property type="match status" value="1"/>
</dbReference>
<dbReference type="RefSeq" id="WP_156692402.1">
    <property type="nucleotide sequence ID" value="NZ_CP034279.1"/>
</dbReference>
<protein>
    <submittedName>
        <fullName evidence="2">GNAT family N-acetyltransferase</fullName>
    </submittedName>
</protein>
<proteinExistence type="predicted"/>
<name>A0A6I6FHS2_9ACTN</name>
<reference evidence="2 3" key="1">
    <citation type="submission" date="2018-12" db="EMBL/GenBank/DDBJ databases">
        <title>Complete genome sequence of Streptomyces ficellus NRRL8067, the producer of ficellomycin, feldamycin and nojirimycin.</title>
        <authorList>
            <person name="Zhang H."/>
            <person name="Yue R."/>
            <person name="Liu Y."/>
            <person name="Li M."/>
            <person name="Mu H."/>
            <person name="Zhang J."/>
        </authorList>
    </citation>
    <scope>NUCLEOTIDE SEQUENCE [LARGE SCALE GENOMIC DNA]</scope>
    <source>
        <strain evidence="2 3">NRRL 8067</strain>
    </source>
</reference>
<evidence type="ECO:0000259" key="1">
    <source>
        <dbReference type="PROSITE" id="PS51186"/>
    </source>
</evidence>
<sequence>MDSATITSAWVAGWTVSRGTPAAVEEPWGYRIDVGLPHHVFRHVLPEPDEVSVRKLCENVTEPGAWLKILAAPERAAGWITPGWTVPDDPGFMMFTALRATAAPALPDGYATETATRDGVYRVRILAPDGTLAARGQIAPTGATAVVDQVETYDGHRRRGLGRAVLRTLETAGARAGATTGVLAATTDGRALYGALGWRYQGPLTGIVRSADRDRTEPGKGS</sequence>
<dbReference type="GO" id="GO:0016747">
    <property type="term" value="F:acyltransferase activity, transferring groups other than amino-acyl groups"/>
    <property type="evidence" value="ECO:0007669"/>
    <property type="project" value="InterPro"/>
</dbReference>
<keyword evidence="3" id="KW-1185">Reference proteome</keyword>
<accession>A0A6I6FHS2</accession>
<dbReference type="OrthoDB" id="4966223at2"/>
<dbReference type="EMBL" id="CP034279">
    <property type="protein sequence ID" value="QGV78605.1"/>
    <property type="molecule type" value="Genomic_DNA"/>
</dbReference>
<feature type="domain" description="N-acetyltransferase" evidence="1">
    <location>
        <begin position="81"/>
        <end position="219"/>
    </location>
</feature>
<dbReference type="Pfam" id="PF00583">
    <property type="entry name" value="Acetyltransf_1"/>
    <property type="match status" value="1"/>
</dbReference>
<dbReference type="AlphaFoldDB" id="A0A6I6FHS2"/>
<gene>
    <name evidence="2" type="ORF">EIZ62_10380</name>
</gene>
<dbReference type="InterPro" id="IPR000182">
    <property type="entry name" value="GNAT_dom"/>
</dbReference>
<dbReference type="SUPFAM" id="SSF55729">
    <property type="entry name" value="Acyl-CoA N-acyltransferases (Nat)"/>
    <property type="match status" value="1"/>
</dbReference>
<dbReference type="InterPro" id="IPR016181">
    <property type="entry name" value="Acyl_CoA_acyltransferase"/>
</dbReference>
<dbReference type="KEGG" id="sfic:EIZ62_10380"/>
<organism evidence="2 3">
    <name type="scientific">Streptomyces ficellus</name>
    <dbReference type="NCBI Taxonomy" id="1977088"/>
    <lineage>
        <taxon>Bacteria</taxon>
        <taxon>Bacillati</taxon>
        <taxon>Actinomycetota</taxon>
        <taxon>Actinomycetes</taxon>
        <taxon>Kitasatosporales</taxon>
        <taxon>Streptomycetaceae</taxon>
        <taxon>Streptomyces</taxon>
    </lineage>
</organism>
<dbReference type="Gene3D" id="3.40.630.30">
    <property type="match status" value="1"/>
</dbReference>
<evidence type="ECO:0000313" key="2">
    <source>
        <dbReference type="EMBL" id="QGV78605.1"/>
    </source>
</evidence>